<dbReference type="InterPro" id="IPR015963">
    <property type="entry name" value="Uridylate_kinase_bac"/>
</dbReference>
<dbReference type="GO" id="GO:0033862">
    <property type="term" value="F:UMP kinase activity"/>
    <property type="evidence" value="ECO:0007669"/>
    <property type="project" value="UniProtKB-EC"/>
</dbReference>
<evidence type="ECO:0000259" key="12">
    <source>
        <dbReference type="Pfam" id="PF00696"/>
    </source>
</evidence>
<dbReference type="GO" id="GO:0044210">
    <property type="term" value="P:'de novo' CTP biosynthetic process"/>
    <property type="evidence" value="ECO:0007669"/>
    <property type="project" value="UniProtKB-UniRule"/>
</dbReference>
<evidence type="ECO:0000256" key="6">
    <source>
        <dbReference type="ARBA" id="ARBA00022741"/>
    </source>
</evidence>
<keyword evidence="4 11" id="KW-0963">Cytoplasm</keyword>
<organism evidence="13 14">
    <name type="scientific">Fimbriimonas ginsengisoli</name>
    <dbReference type="NCBI Taxonomy" id="1005039"/>
    <lineage>
        <taxon>Bacteria</taxon>
        <taxon>Bacillati</taxon>
        <taxon>Armatimonadota</taxon>
        <taxon>Fimbriimonadia</taxon>
        <taxon>Fimbriimonadales</taxon>
        <taxon>Fimbriimonadaceae</taxon>
        <taxon>Fimbriimonas</taxon>
    </lineage>
</organism>
<keyword evidence="8 11" id="KW-0067">ATP-binding</keyword>
<evidence type="ECO:0000256" key="2">
    <source>
        <dbReference type="ARBA" id="ARBA00004791"/>
    </source>
</evidence>
<evidence type="ECO:0000256" key="8">
    <source>
        <dbReference type="ARBA" id="ARBA00022840"/>
    </source>
</evidence>
<feature type="binding site" evidence="11">
    <location>
        <begin position="33"/>
        <end position="36"/>
    </location>
    <ligand>
        <name>ATP</name>
        <dbReference type="ChEBI" id="CHEBI:30616"/>
    </ligand>
</feature>
<accession>A0A931LTQ7</accession>
<evidence type="ECO:0000256" key="10">
    <source>
        <dbReference type="ARBA" id="ARBA00047767"/>
    </source>
</evidence>
<evidence type="ECO:0000256" key="3">
    <source>
        <dbReference type="ARBA" id="ARBA00007614"/>
    </source>
</evidence>
<evidence type="ECO:0000256" key="5">
    <source>
        <dbReference type="ARBA" id="ARBA00022679"/>
    </source>
</evidence>
<dbReference type="SUPFAM" id="SSF53633">
    <property type="entry name" value="Carbamate kinase-like"/>
    <property type="match status" value="1"/>
</dbReference>
<keyword evidence="7 11" id="KW-0418">Kinase</keyword>
<keyword evidence="5 11" id="KW-0808">Transferase</keyword>
<keyword evidence="11" id="KW-0021">Allosteric enzyme</keyword>
<feature type="binding site" evidence="11">
    <location>
        <position position="75"/>
    </location>
    <ligand>
        <name>UMP</name>
        <dbReference type="ChEBI" id="CHEBI:57865"/>
    </ligand>
</feature>
<comment type="caution">
    <text evidence="11">Lacks conserved residue(s) required for the propagation of feature annotation.</text>
</comment>
<dbReference type="GO" id="GO:0005737">
    <property type="term" value="C:cytoplasm"/>
    <property type="evidence" value="ECO:0007669"/>
    <property type="project" value="UniProtKB-SubCell"/>
</dbReference>
<dbReference type="Gene3D" id="3.40.1160.10">
    <property type="entry name" value="Acetylglutamate kinase-like"/>
    <property type="match status" value="1"/>
</dbReference>
<comment type="subunit">
    <text evidence="11">Homohexamer.</text>
</comment>
<name>A0A931LTQ7_FIMGI</name>
<evidence type="ECO:0000313" key="13">
    <source>
        <dbReference type="EMBL" id="MBI1755973.1"/>
    </source>
</evidence>
<comment type="activity regulation">
    <text evidence="11">Allosterically activated by GTP. Inhibited by UTP.</text>
</comment>
<feature type="binding site" evidence="11">
    <location>
        <position position="193"/>
    </location>
    <ligand>
        <name>ATP</name>
        <dbReference type="ChEBI" id="CHEBI:30616"/>
    </ligand>
</feature>
<dbReference type="EC" id="2.7.4.22" evidence="11"/>
<dbReference type="NCBIfam" id="TIGR02075">
    <property type="entry name" value="pyrH_bact"/>
    <property type="match status" value="1"/>
</dbReference>
<dbReference type="PANTHER" id="PTHR42833:SF4">
    <property type="entry name" value="URIDYLATE KINASE PUMPKIN, CHLOROPLASTIC"/>
    <property type="match status" value="1"/>
</dbReference>
<feature type="binding site" evidence="11">
    <location>
        <position position="184"/>
    </location>
    <ligand>
        <name>ATP</name>
        <dbReference type="ChEBI" id="CHEBI:30616"/>
    </ligand>
</feature>
<evidence type="ECO:0000256" key="1">
    <source>
        <dbReference type="ARBA" id="ARBA00004496"/>
    </source>
</evidence>
<comment type="function">
    <text evidence="11">Catalyzes the reversible phosphorylation of UMP to UDP.</text>
</comment>
<dbReference type="GO" id="GO:0006225">
    <property type="term" value="P:UDP biosynthetic process"/>
    <property type="evidence" value="ECO:0007669"/>
    <property type="project" value="TreeGrafter"/>
</dbReference>
<dbReference type="EMBL" id="JACOSL010000016">
    <property type="protein sequence ID" value="MBI1755973.1"/>
    <property type="molecule type" value="Genomic_DNA"/>
</dbReference>
<evidence type="ECO:0000256" key="4">
    <source>
        <dbReference type="ARBA" id="ARBA00022490"/>
    </source>
</evidence>
<dbReference type="PANTHER" id="PTHR42833">
    <property type="entry name" value="URIDYLATE KINASE"/>
    <property type="match status" value="1"/>
</dbReference>
<proteinExistence type="inferred from homology"/>
<evidence type="ECO:0000256" key="7">
    <source>
        <dbReference type="ARBA" id="ARBA00022777"/>
    </source>
</evidence>
<comment type="pathway">
    <text evidence="2 11">Pyrimidine metabolism; CTP biosynthesis via de novo pathway; UDP from UMP (UMPK route): step 1/1.</text>
</comment>
<dbReference type="CDD" id="cd04254">
    <property type="entry name" value="AAK_UMPK-PyrH-Ec"/>
    <property type="match status" value="1"/>
</dbReference>
<comment type="catalytic activity">
    <reaction evidence="10 11">
        <text>UMP + ATP = UDP + ADP</text>
        <dbReference type="Rhea" id="RHEA:24400"/>
        <dbReference type="ChEBI" id="CHEBI:30616"/>
        <dbReference type="ChEBI" id="CHEBI:57865"/>
        <dbReference type="ChEBI" id="CHEBI:58223"/>
        <dbReference type="ChEBI" id="CHEBI:456216"/>
        <dbReference type="EC" id="2.7.4.22"/>
    </reaction>
</comment>
<sequence>MAARRSWASRGWLSARGARALVSRRPFGRVLIKLSGEALGGQAGSGLDPKVIGHIAREIAAVHLAGVETAVVVGGGNFIRGEVFSEAGGIDRTVADQMGMLSTIMNALALQSAIEVEGVATRVQSAIQVAQVAESFIRRRAIRHLEKGRVVVFAGGTGNPYFTTDTAAVLRALEIEAECLIKATKVDGVYDQDPKKNHAAVRFGTLTYTEAITKRLAVMDQTAFTMCREHNLPVIVLNFNDPGALLRAAKGEEAGTLMGGD</sequence>
<gene>
    <name evidence="11" type="primary">pyrH</name>
    <name evidence="13" type="ORF">HYR64_02570</name>
</gene>
<feature type="binding site" evidence="11">
    <location>
        <position position="76"/>
    </location>
    <ligand>
        <name>ATP</name>
        <dbReference type="ChEBI" id="CHEBI:30616"/>
    </ligand>
</feature>
<keyword evidence="6 11" id="KW-0547">Nucleotide-binding</keyword>
<feature type="binding site" evidence="11">
    <location>
        <position position="80"/>
    </location>
    <ligand>
        <name>ATP</name>
        <dbReference type="ChEBI" id="CHEBI:30616"/>
    </ligand>
</feature>
<dbReference type="PIRSF" id="PIRSF005650">
    <property type="entry name" value="Uridylate_kin"/>
    <property type="match status" value="1"/>
</dbReference>
<protein>
    <recommendedName>
        <fullName evidence="11">Uridylate kinase</fullName>
        <shortName evidence="11">UK</shortName>
        <ecNumber evidence="11">2.7.4.22</ecNumber>
    </recommendedName>
    <alternativeName>
        <fullName evidence="11">Uridine monophosphate kinase</fullName>
        <shortName evidence="11">UMP kinase</shortName>
        <shortName evidence="11">UMPK</shortName>
    </alternativeName>
</protein>
<evidence type="ECO:0000256" key="11">
    <source>
        <dbReference type="HAMAP-Rule" id="MF_01220"/>
    </source>
</evidence>
<dbReference type="InterPro" id="IPR036393">
    <property type="entry name" value="AceGlu_kinase-like_sf"/>
</dbReference>
<dbReference type="HAMAP" id="MF_01220_B">
    <property type="entry name" value="PyrH_B"/>
    <property type="match status" value="1"/>
</dbReference>
<feature type="binding site" evidence="11">
    <location>
        <begin position="157"/>
        <end position="164"/>
    </location>
    <ligand>
        <name>UMP</name>
        <dbReference type="ChEBI" id="CHEBI:57865"/>
    </ligand>
</feature>
<comment type="caution">
    <text evidence="13">The sequence shown here is derived from an EMBL/GenBank/DDBJ whole genome shotgun (WGS) entry which is preliminary data.</text>
</comment>
<feature type="domain" description="Aspartate/glutamate/uridylate kinase" evidence="12">
    <location>
        <begin position="29"/>
        <end position="238"/>
    </location>
</feature>
<comment type="subcellular location">
    <subcellularLocation>
        <location evidence="1 11">Cytoplasm</location>
    </subcellularLocation>
</comment>
<feature type="region of interest" description="Involved in allosteric activation by GTP" evidence="11">
    <location>
        <begin position="41"/>
        <end position="46"/>
    </location>
</feature>
<dbReference type="InterPro" id="IPR001048">
    <property type="entry name" value="Asp/Glu/Uridylate_kinase"/>
</dbReference>
<comment type="similarity">
    <text evidence="3 11">Belongs to the UMP kinase family.</text>
</comment>
<dbReference type="GO" id="GO:0005524">
    <property type="term" value="F:ATP binding"/>
    <property type="evidence" value="ECO:0007669"/>
    <property type="project" value="UniProtKB-KW"/>
</dbReference>
<dbReference type="Pfam" id="PF00696">
    <property type="entry name" value="AA_kinase"/>
    <property type="match status" value="1"/>
</dbReference>
<keyword evidence="9 11" id="KW-0665">Pyrimidine biosynthesis</keyword>
<dbReference type="Proteomes" id="UP000727962">
    <property type="component" value="Unassembled WGS sequence"/>
</dbReference>
<evidence type="ECO:0000256" key="9">
    <source>
        <dbReference type="ARBA" id="ARBA00022975"/>
    </source>
</evidence>
<feature type="binding site" evidence="11">
    <location>
        <position position="96"/>
    </location>
    <ligand>
        <name>UMP</name>
        <dbReference type="ChEBI" id="CHEBI:57865"/>
    </ligand>
</feature>
<dbReference type="InterPro" id="IPR011817">
    <property type="entry name" value="Uridylate_kinase"/>
</dbReference>
<feature type="binding site" evidence="11">
    <location>
        <position position="190"/>
    </location>
    <ligand>
        <name>ATP</name>
        <dbReference type="ChEBI" id="CHEBI:30616"/>
    </ligand>
</feature>
<dbReference type="AlphaFoldDB" id="A0A931LTQ7"/>
<dbReference type="FunFam" id="3.40.1160.10:FF:000001">
    <property type="entry name" value="Uridylate kinase"/>
    <property type="match status" value="1"/>
</dbReference>
<reference evidence="13" key="1">
    <citation type="submission" date="2020-07" db="EMBL/GenBank/DDBJ databases">
        <title>Huge and variable diversity of episymbiotic CPR bacteria and DPANN archaea in groundwater ecosystems.</title>
        <authorList>
            <person name="He C.Y."/>
            <person name="Keren R."/>
            <person name="Whittaker M."/>
            <person name="Farag I.F."/>
            <person name="Doudna J."/>
            <person name="Cate J.H.D."/>
            <person name="Banfield J.F."/>
        </authorList>
    </citation>
    <scope>NUCLEOTIDE SEQUENCE</scope>
    <source>
        <strain evidence="13">NC_groundwater_17_Pr7_B-0.1um_64_12</strain>
    </source>
</reference>
<evidence type="ECO:0000313" key="14">
    <source>
        <dbReference type="Proteomes" id="UP000727962"/>
    </source>
</evidence>